<protein>
    <submittedName>
        <fullName evidence="4">Isochorismatase family protein</fullName>
    </submittedName>
</protein>
<dbReference type="GO" id="GO:0016787">
    <property type="term" value="F:hydrolase activity"/>
    <property type="evidence" value="ECO:0007669"/>
    <property type="project" value="UniProtKB-KW"/>
</dbReference>
<dbReference type="SUPFAM" id="SSF52499">
    <property type="entry name" value="Isochorismatase-like hydrolases"/>
    <property type="match status" value="1"/>
</dbReference>
<dbReference type="PANTHER" id="PTHR43540">
    <property type="entry name" value="PEROXYUREIDOACRYLATE/UREIDOACRYLATE AMIDOHYDROLASE-RELATED"/>
    <property type="match status" value="1"/>
</dbReference>
<gene>
    <name evidence="4" type="ORF">BDZ85DRAFT_255490</name>
</gene>
<feature type="domain" description="Isochorismatase-like" evidence="3">
    <location>
        <begin position="64"/>
        <end position="276"/>
    </location>
</feature>
<accession>A0A6A6GR28</accession>
<comment type="similarity">
    <text evidence="1">Belongs to the isochorismatase family.</text>
</comment>
<sequence length="297" mass="32880">MAAQFVQVAGEEDIIVGGPKNFWTWSKARGWDLTHPPSPKEQISSRPITFECDLSDVTIDPSKSALIIIDMSNFSLSDALWTVSQPMRDAESALMNNAIPAARRAGIQIVWLNWGLSEEDLERMPPSSLRVFGFDRVSAVLDARGETPRRFGVGCDIGDLRTHDGARVSAGRALMRGSWSAAIHEPLAISFRQSQHTSKPDVLIYKNRNSGLWHDEADCNMFLQNNGLRTLLFAGMNVDQCVISTLIDAQARGYDPILLRDGCATDSPDFAQWGVEYNCQKNLGFITDSQAFARGCR</sequence>
<proteinExistence type="inferred from homology"/>
<dbReference type="InterPro" id="IPR050272">
    <property type="entry name" value="Isochorismatase-like_hydrls"/>
</dbReference>
<dbReference type="Gene3D" id="3.40.50.850">
    <property type="entry name" value="Isochorismatase-like"/>
    <property type="match status" value="1"/>
</dbReference>
<dbReference type="PANTHER" id="PTHR43540:SF9">
    <property type="entry name" value="FAMILY HYDROLASE, PUTATIVE (AFU_ORTHOLOGUE AFUA_2G08700)-RELATED"/>
    <property type="match status" value="1"/>
</dbReference>
<keyword evidence="5" id="KW-1185">Reference proteome</keyword>
<evidence type="ECO:0000256" key="1">
    <source>
        <dbReference type="ARBA" id="ARBA00006336"/>
    </source>
</evidence>
<keyword evidence="2" id="KW-0378">Hydrolase</keyword>
<dbReference type="InterPro" id="IPR036380">
    <property type="entry name" value="Isochorismatase-like_sf"/>
</dbReference>
<dbReference type="Proteomes" id="UP000799538">
    <property type="component" value="Unassembled WGS sequence"/>
</dbReference>
<dbReference type="Pfam" id="PF00857">
    <property type="entry name" value="Isochorismatase"/>
    <property type="match status" value="1"/>
</dbReference>
<dbReference type="EMBL" id="ML992501">
    <property type="protein sequence ID" value="KAF2228147.1"/>
    <property type="molecule type" value="Genomic_DNA"/>
</dbReference>
<evidence type="ECO:0000313" key="5">
    <source>
        <dbReference type="Proteomes" id="UP000799538"/>
    </source>
</evidence>
<name>A0A6A6GR28_9PEZI</name>
<organism evidence="4 5">
    <name type="scientific">Elsinoe ampelina</name>
    <dbReference type="NCBI Taxonomy" id="302913"/>
    <lineage>
        <taxon>Eukaryota</taxon>
        <taxon>Fungi</taxon>
        <taxon>Dikarya</taxon>
        <taxon>Ascomycota</taxon>
        <taxon>Pezizomycotina</taxon>
        <taxon>Dothideomycetes</taxon>
        <taxon>Dothideomycetidae</taxon>
        <taxon>Myriangiales</taxon>
        <taxon>Elsinoaceae</taxon>
        <taxon>Elsinoe</taxon>
    </lineage>
</organism>
<reference evidence="5" key="1">
    <citation type="journal article" date="2020" name="Stud. Mycol.">
        <title>101 Dothideomycetes genomes: A test case for predicting lifestyles and emergence of pathogens.</title>
        <authorList>
            <person name="Haridas S."/>
            <person name="Albert R."/>
            <person name="Binder M."/>
            <person name="Bloem J."/>
            <person name="LaButti K."/>
            <person name="Salamov A."/>
            <person name="Andreopoulos B."/>
            <person name="Baker S."/>
            <person name="Barry K."/>
            <person name="Bills G."/>
            <person name="Bluhm B."/>
            <person name="Cannon C."/>
            <person name="Castanera R."/>
            <person name="Culley D."/>
            <person name="Daum C."/>
            <person name="Ezra D."/>
            <person name="Gonzalez J."/>
            <person name="Henrissat B."/>
            <person name="Kuo A."/>
            <person name="Liang C."/>
            <person name="Lipzen A."/>
            <person name="Lutzoni F."/>
            <person name="Magnuson J."/>
            <person name="Mondo S."/>
            <person name="Nolan M."/>
            <person name="Ohm R."/>
            <person name="Pangilinan J."/>
            <person name="Park H.-J."/>
            <person name="Ramirez L."/>
            <person name="Alfaro M."/>
            <person name="Sun H."/>
            <person name="Tritt A."/>
            <person name="Yoshinaga Y."/>
            <person name="Zwiers L.-H."/>
            <person name="Turgeon B."/>
            <person name="Goodwin S."/>
            <person name="Spatafora J."/>
            <person name="Crous P."/>
            <person name="Grigoriev I."/>
        </authorList>
    </citation>
    <scope>NUCLEOTIDE SEQUENCE [LARGE SCALE GENOMIC DNA]</scope>
    <source>
        <strain evidence="5">CECT 20119</strain>
    </source>
</reference>
<dbReference type="AlphaFoldDB" id="A0A6A6GR28"/>
<evidence type="ECO:0000256" key="2">
    <source>
        <dbReference type="ARBA" id="ARBA00022801"/>
    </source>
</evidence>
<dbReference type="CDD" id="cd00431">
    <property type="entry name" value="cysteine_hydrolases"/>
    <property type="match status" value="1"/>
</dbReference>
<evidence type="ECO:0000259" key="3">
    <source>
        <dbReference type="Pfam" id="PF00857"/>
    </source>
</evidence>
<evidence type="ECO:0000313" key="4">
    <source>
        <dbReference type="EMBL" id="KAF2228147.1"/>
    </source>
</evidence>
<dbReference type="OrthoDB" id="167809at2759"/>
<dbReference type="InterPro" id="IPR000868">
    <property type="entry name" value="Isochorismatase-like_dom"/>
</dbReference>